<keyword evidence="9" id="KW-0460">Magnesium</keyword>
<feature type="domain" description="Nudix hydrolase" evidence="28">
    <location>
        <begin position="3"/>
        <end position="133"/>
    </location>
</feature>
<evidence type="ECO:0000256" key="11">
    <source>
        <dbReference type="ARBA" id="ARBA00023242"/>
    </source>
</evidence>
<dbReference type="InterPro" id="IPR003563">
    <property type="entry name" value="8ODP"/>
</dbReference>
<dbReference type="InterPro" id="IPR020084">
    <property type="entry name" value="NUDIX_hydrolase_CS"/>
</dbReference>
<keyword evidence="6" id="KW-0963">Cytoplasm</keyword>
<evidence type="ECO:0000256" key="20">
    <source>
        <dbReference type="ARBA" id="ARBA00030682"/>
    </source>
</evidence>
<dbReference type="InterPro" id="IPR015797">
    <property type="entry name" value="NUDIX_hydrolase-like_dom_sf"/>
</dbReference>
<dbReference type="PRINTS" id="PR01403">
    <property type="entry name" value="8OXTPHPHTASE"/>
</dbReference>
<evidence type="ECO:0000256" key="26">
    <source>
        <dbReference type="ARBA" id="ARBA00053094"/>
    </source>
</evidence>
<reference evidence="29" key="4">
    <citation type="submission" date="2025-09" db="UniProtKB">
        <authorList>
            <consortium name="Ensembl"/>
        </authorList>
    </citation>
    <scope>IDENTIFICATION</scope>
</reference>
<evidence type="ECO:0000256" key="23">
    <source>
        <dbReference type="ARBA" id="ARBA00048002"/>
    </source>
</evidence>
<dbReference type="InterPro" id="IPR020476">
    <property type="entry name" value="Nudix_hydrolase"/>
</dbReference>
<dbReference type="GO" id="GO:0008413">
    <property type="term" value="F:8-oxo-7,8-dihydroguanosine triphosphate pyrophosphatase activity"/>
    <property type="evidence" value="ECO:0000318"/>
    <property type="project" value="GO_Central"/>
</dbReference>
<keyword evidence="30" id="KW-1185">Reference proteome</keyword>
<reference evidence="29" key="2">
    <citation type="journal article" date="2008" name="Genome Biol.">
        <title>Improved genome assembly and evidence-based global gene model set for the chordate Ciona intestinalis: new insight into intron and operon populations.</title>
        <authorList>
            <person name="Satou Y."/>
            <person name="Mineta K."/>
            <person name="Ogasawara M."/>
            <person name="Sasakura Y."/>
            <person name="Shoguchi E."/>
            <person name="Ueno K."/>
            <person name="Yamada L."/>
            <person name="Matsumoto J."/>
            <person name="Wasserscheid J."/>
            <person name="Dewar K."/>
            <person name="Wiley G.B."/>
            <person name="Macmil S.L."/>
            <person name="Roe B.A."/>
            <person name="Zeller R.W."/>
            <person name="Hastings K.E."/>
            <person name="Lemaire P."/>
            <person name="Lindquist E."/>
            <person name="Endo T."/>
            <person name="Hotta K."/>
            <person name="Inaba K."/>
        </authorList>
    </citation>
    <scope>NUCLEOTIDE SEQUENCE [LARGE SCALE GENOMIC DNA]</scope>
    <source>
        <strain evidence="29">wild type</strain>
    </source>
</reference>
<evidence type="ECO:0000256" key="27">
    <source>
        <dbReference type="RuleBase" id="RU003476"/>
    </source>
</evidence>
<comment type="similarity">
    <text evidence="4 27">Belongs to the Nudix hydrolase family.</text>
</comment>
<sequence length="161" mass="18704">MHRYVQCTLVQIFNDQKILLGMKKRGLGVGMWNGFGGKVEAGEDLKTAAARELKEESGLEVLTSNLMEVGLLLFEFVNSGVVLEANVFRAVEYKGVVTESEEMRPCWFDIKDIPYKDMWVDDVDWFPLMFKQKLFYGFMKFTEKNEMFSQELKVLENVEEF</sequence>
<evidence type="ECO:0000256" key="25">
    <source>
        <dbReference type="ARBA" id="ARBA00049032"/>
    </source>
</evidence>
<dbReference type="OMA" id="MIEATLC"/>
<evidence type="ECO:0000256" key="10">
    <source>
        <dbReference type="ARBA" id="ARBA00022884"/>
    </source>
</evidence>
<evidence type="ECO:0000256" key="18">
    <source>
        <dbReference type="ARBA" id="ARBA00029673"/>
    </source>
</evidence>
<dbReference type="GO" id="GO:0046872">
    <property type="term" value="F:metal ion binding"/>
    <property type="evidence" value="ECO:0007669"/>
    <property type="project" value="UniProtKB-KW"/>
</dbReference>
<comment type="catalytic activity">
    <reaction evidence="15">
        <text>2-oxo-ATP + H2O = 2-oxo-AMP + diphosphate + H(+)</text>
        <dbReference type="Rhea" id="RHEA:67392"/>
        <dbReference type="ChEBI" id="CHEBI:15377"/>
        <dbReference type="ChEBI" id="CHEBI:15378"/>
        <dbReference type="ChEBI" id="CHEBI:33019"/>
        <dbReference type="ChEBI" id="CHEBI:71395"/>
        <dbReference type="ChEBI" id="CHEBI:172878"/>
    </reaction>
    <physiologicalReaction direction="left-to-right" evidence="15">
        <dbReference type="Rhea" id="RHEA:67393"/>
    </physiologicalReaction>
</comment>
<dbReference type="SUPFAM" id="SSF55811">
    <property type="entry name" value="Nudix"/>
    <property type="match status" value="1"/>
</dbReference>
<proteinExistence type="inferred from homology"/>
<evidence type="ECO:0000256" key="6">
    <source>
        <dbReference type="ARBA" id="ARBA00022490"/>
    </source>
</evidence>
<dbReference type="Gene3D" id="3.90.79.10">
    <property type="entry name" value="Nucleoside Triphosphate Pyrophosphohydrolase"/>
    <property type="match status" value="1"/>
</dbReference>
<evidence type="ECO:0000256" key="8">
    <source>
        <dbReference type="ARBA" id="ARBA00022801"/>
    </source>
</evidence>
<comment type="subunit">
    <text evidence="5">Monomer.</text>
</comment>
<evidence type="ECO:0000256" key="22">
    <source>
        <dbReference type="ARBA" id="ARBA00032071"/>
    </source>
</evidence>
<dbReference type="FunCoup" id="H2XM57">
    <property type="interactions" value="1"/>
</dbReference>
<keyword evidence="11" id="KW-0539">Nucleus</keyword>
<dbReference type="Ensembl" id="ENSCINT00000033435.1">
    <property type="protein sequence ID" value="ENSCINP00000030739.1"/>
    <property type="gene ID" value="ENSCING00000024126.1"/>
</dbReference>
<dbReference type="EC" id="3.6.1.56" evidence="16"/>
<dbReference type="GO" id="GO:0005634">
    <property type="term" value="C:nucleus"/>
    <property type="evidence" value="ECO:0007669"/>
    <property type="project" value="UniProtKB-SubCell"/>
</dbReference>
<dbReference type="InterPro" id="IPR000086">
    <property type="entry name" value="NUDIX_hydrolase_dom"/>
</dbReference>
<comment type="function">
    <text evidence="26">Oxidized purine nucleoside triphosphate hydrolase which is a prominent sanitizer of the oxidized nucleotide pool. Catalyzes the hydrolysis of 2-oxo-dATP (2-hydroxy-dATP) into 2-oxo-dAMP. Also has a significant hydrolase activity toward 2-oxo-ATP, 8-oxo-dGTP and 8-oxo-dATP. Through the hydrolysis of oxidized purine nucleoside triphosphates, prevents their incorporation into DNA and the subsequent transversions A:T to C:G and G:C to T:A. Also catalyzes the hydrolysis of methylated purine nucleoside triphosphate preventing their integration into DNA. Through this antimutagenic activity protects cells from oxidative stress.</text>
</comment>
<evidence type="ECO:0000256" key="3">
    <source>
        <dbReference type="ARBA" id="ARBA00004496"/>
    </source>
</evidence>
<evidence type="ECO:0000256" key="9">
    <source>
        <dbReference type="ARBA" id="ARBA00022842"/>
    </source>
</evidence>
<dbReference type="Proteomes" id="UP000008144">
    <property type="component" value="Chromosome 11"/>
</dbReference>
<evidence type="ECO:0000256" key="1">
    <source>
        <dbReference type="ARBA" id="ARBA00001946"/>
    </source>
</evidence>
<evidence type="ECO:0000313" key="29">
    <source>
        <dbReference type="Ensembl" id="ENSCINP00000030739.1"/>
    </source>
</evidence>
<protein>
    <recommendedName>
        <fullName evidence="17">Oxidized purine nucleoside triphosphate hydrolase</fullName>
        <ecNumber evidence="16">3.6.1.56</ecNumber>
    </recommendedName>
    <alternativeName>
        <fullName evidence="21">2-hydroxy-dATP diphosphatase</fullName>
    </alternativeName>
    <alternativeName>
        <fullName evidence="20">7,8-dihydro-8-oxoguanine triphosphatase</fullName>
    </alternativeName>
    <alternativeName>
        <fullName evidence="19">8-oxo-dGTPase</fullName>
    </alternativeName>
    <alternativeName>
        <fullName evidence="22">Methylated purine nucleoside triphosphate hydrolase</fullName>
    </alternativeName>
    <alternativeName>
        <fullName evidence="18">Nucleoside diphosphate-linked moiety X motif 1</fullName>
    </alternativeName>
</protein>
<dbReference type="EMBL" id="EAAA01000834">
    <property type="status" value="NOT_ANNOTATED_CDS"/>
    <property type="molecule type" value="Genomic_DNA"/>
</dbReference>
<comment type="catalytic activity">
    <reaction evidence="23">
        <text>N(6)-methyl-ATP + H2O = N(6)-methyl-AMP + diphosphate + H(+)</text>
        <dbReference type="Rhea" id="RHEA:67608"/>
        <dbReference type="ChEBI" id="CHEBI:15377"/>
        <dbReference type="ChEBI" id="CHEBI:15378"/>
        <dbReference type="ChEBI" id="CHEBI:33019"/>
        <dbReference type="ChEBI" id="CHEBI:144842"/>
        <dbReference type="ChEBI" id="CHEBI:172873"/>
    </reaction>
    <physiologicalReaction direction="left-to-right" evidence="23">
        <dbReference type="Rhea" id="RHEA:67609"/>
    </physiologicalReaction>
</comment>
<keyword evidence="8 27" id="KW-0378">Hydrolase</keyword>
<dbReference type="PRINTS" id="PR00502">
    <property type="entry name" value="NUDIXFAMILY"/>
</dbReference>
<comment type="catalytic activity">
    <reaction evidence="14">
        <text>8-oxo-dGTP + H2O = 8-oxo-dGMP + diphosphate + H(+)</text>
        <dbReference type="Rhea" id="RHEA:31575"/>
        <dbReference type="ChEBI" id="CHEBI:15377"/>
        <dbReference type="ChEBI" id="CHEBI:15378"/>
        <dbReference type="ChEBI" id="CHEBI:33019"/>
        <dbReference type="ChEBI" id="CHEBI:63224"/>
        <dbReference type="ChEBI" id="CHEBI:77896"/>
    </reaction>
    <physiologicalReaction direction="left-to-right" evidence="14">
        <dbReference type="Rhea" id="RHEA:31576"/>
    </physiologicalReaction>
</comment>
<comment type="catalytic activity">
    <reaction evidence="24">
        <text>O(6)-methyl-dGTP + H2O = O(6)-methyl-dGMP + diphosphate + H(+)</text>
        <dbReference type="Rhea" id="RHEA:67600"/>
        <dbReference type="ChEBI" id="CHEBI:15377"/>
        <dbReference type="ChEBI" id="CHEBI:15378"/>
        <dbReference type="ChEBI" id="CHEBI:33019"/>
        <dbReference type="ChEBI" id="CHEBI:169974"/>
        <dbReference type="ChEBI" id="CHEBI:169975"/>
    </reaction>
    <physiologicalReaction direction="left-to-right" evidence="24">
        <dbReference type="Rhea" id="RHEA:67601"/>
    </physiologicalReaction>
</comment>
<dbReference type="GO" id="GO:0008828">
    <property type="term" value="F:dATP diphosphatase activity"/>
    <property type="evidence" value="ECO:0007669"/>
    <property type="project" value="UniProtKB-EC"/>
</dbReference>
<evidence type="ECO:0000256" key="7">
    <source>
        <dbReference type="ARBA" id="ARBA00022723"/>
    </source>
</evidence>
<dbReference type="GO" id="GO:0009151">
    <property type="term" value="P:purine deoxyribonucleotide metabolic process"/>
    <property type="evidence" value="ECO:0007669"/>
    <property type="project" value="Ensembl"/>
</dbReference>
<evidence type="ECO:0000256" key="24">
    <source>
        <dbReference type="ARBA" id="ARBA00048894"/>
    </source>
</evidence>
<dbReference type="AlphaFoldDB" id="H2XM57"/>
<comment type="cofactor">
    <cofactor evidence="1">
        <name>Mg(2+)</name>
        <dbReference type="ChEBI" id="CHEBI:18420"/>
    </cofactor>
</comment>
<dbReference type="GO" id="GO:0042262">
    <property type="term" value="P:DNA protection"/>
    <property type="evidence" value="ECO:0000318"/>
    <property type="project" value="GO_Central"/>
</dbReference>
<comment type="catalytic activity">
    <reaction evidence="13">
        <text>2-oxo-dATP + H2O = 2-oxo-dAMP + diphosphate + H(+)</text>
        <dbReference type="Rhea" id="RHEA:31583"/>
        <dbReference type="ChEBI" id="CHEBI:15377"/>
        <dbReference type="ChEBI" id="CHEBI:15378"/>
        <dbReference type="ChEBI" id="CHEBI:33019"/>
        <dbReference type="ChEBI" id="CHEBI:63212"/>
        <dbReference type="ChEBI" id="CHEBI:77897"/>
        <dbReference type="EC" id="3.6.1.56"/>
    </reaction>
    <physiologicalReaction direction="left-to-right" evidence="13">
        <dbReference type="Rhea" id="RHEA:31584"/>
    </physiologicalReaction>
</comment>
<dbReference type="PANTHER" id="PTHR43758">
    <property type="entry name" value="7,8-DIHYDRO-8-OXOGUANINE TRIPHOSPHATASE"/>
    <property type="match status" value="1"/>
</dbReference>
<dbReference type="GO" id="GO:0016791">
    <property type="term" value="F:phosphatase activity"/>
    <property type="evidence" value="ECO:0007669"/>
    <property type="project" value="Ensembl"/>
</dbReference>
<evidence type="ECO:0000256" key="14">
    <source>
        <dbReference type="ARBA" id="ARBA00024486"/>
    </source>
</evidence>
<dbReference type="PANTHER" id="PTHR43758:SF2">
    <property type="entry name" value="OXIDIZED PURINE NUCLEOSIDE TRIPHOSPHATE HYDROLASE"/>
    <property type="match status" value="1"/>
</dbReference>
<comment type="catalytic activity">
    <reaction evidence="12">
        <text>8-oxo-dATP + H2O = 8-oxo-dAMP + diphosphate + H(+)</text>
        <dbReference type="Rhea" id="RHEA:65396"/>
        <dbReference type="ChEBI" id="CHEBI:15377"/>
        <dbReference type="ChEBI" id="CHEBI:15378"/>
        <dbReference type="ChEBI" id="CHEBI:33019"/>
        <dbReference type="ChEBI" id="CHEBI:71361"/>
        <dbReference type="ChEBI" id="CHEBI:172871"/>
    </reaction>
    <physiologicalReaction direction="left-to-right" evidence="12">
        <dbReference type="Rhea" id="RHEA:65397"/>
    </physiologicalReaction>
</comment>
<dbReference type="GeneTree" id="ENSGT00390000000341"/>
<dbReference type="Pfam" id="PF00293">
    <property type="entry name" value="NUDIX"/>
    <property type="match status" value="1"/>
</dbReference>
<keyword evidence="7" id="KW-0479">Metal-binding</keyword>
<dbReference type="CDD" id="cd03427">
    <property type="entry name" value="NUDIX_MTH1_Nudt1"/>
    <property type="match status" value="1"/>
</dbReference>
<reference evidence="29" key="3">
    <citation type="submission" date="2025-08" db="UniProtKB">
        <authorList>
            <consortium name="Ensembl"/>
        </authorList>
    </citation>
    <scope>IDENTIFICATION</scope>
</reference>
<dbReference type="GO" id="GO:0005737">
    <property type="term" value="C:cytoplasm"/>
    <property type="evidence" value="ECO:0000318"/>
    <property type="project" value="GO_Central"/>
</dbReference>
<evidence type="ECO:0000256" key="5">
    <source>
        <dbReference type="ARBA" id="ARBA00011245"/>
    </source>
</evidence>
<evidence type="ECO:0000256" key="15">
    <source>
        <dbReference type="ARBA" id="ARBA00024596"/>
    </source>
</evidence>
<organism evidence="29 30">
    <name type="scientific">Ciona intestinalis</name>
    <name type="common">Transparent sea squirt</name>
    <name type="synonym">Ascidia intestinalis</name>
    <dbReference type="NCBI Taxonomy" id="7719"/>
    <lineage>
        <taxon>Eukaryota</taxon>
        <taxon>Metazoa</taxon>
        <taxon>Chordata</taxon>
        <taxon>Tunicata</taxon>
        <taxon>Ascidiacea</taxon>
        <taxon>Phlebobranchia</taxon>
        <taxon>Cionidae</taxon>
        <taxon>Ciona</taxon>
    </lineage>
</organism>
<evidence type="ECO:0000256" key="12">
    <source>
        <dbReference type="ARBA" id="ARBA00024448"/>
    </source>
</evidence>
<evidence type="ECO:0000256" key="21">
    <source>
        <dbReference type="ARBA" id="ARBA00031927"/>
    </source>
</evidence>
<comment type="catalytic activity">
    <reaction evidence="25">
        <text>N(6)-methyl-dATP + H2O = N(6)-methyl-dAMP + diphosphate + H(+)</text>
        <dbReference type="Rhea" id="RHEA:67604"/>
        <dbReference type="ChEBI" id="CHEBI:15377"/>
        <dbReference type="ChEBI" id="CHEBI:15378"/>
        <dbReference type="ChEBI" id="CHEBI:33019"/>
        <dbReference type="ChEBI" id="CHEBI:169976"/>
        <dbReference type="ChEBI" id="CHEBI:172872"/>
    </reaction>
    <physiologicalReaction direction="left-to-right" evidence="25">
        <dbReference type="Rhea" id="RHEA:67605"/>
    </physiologicalReaction>
</comment>
<dbReference type="PROSITE" id="PS00893">
    <property type="entry name" value="NUDIX_BOX"/>
    <property type="match status" value="1"/>
</dbReference>
<evidence type="ECO:0000256" key="17">
    <source>
        <dbReference type="ARBA" id="ARBA00026218"/>
    </source>
</evidence>
<accession>H2XM57</accession>
<evidence type="ECO:0000256" key="2">
    <source>
        <dbReference type="ARBA" id="ARBA00004123"/>
    </source>
</evidence>
<keyword evidence="10" id="KW-0694">RNA-binding</keyword>
<dbReference type="GO" id="GO:0003723">
    <property type="term" value="F:RNA binding"/>
    <property type="evidence" value="ECO:0007669"/>
    <property type="project" value="UniProtKB-KW"/>
</dbReference>
<comment type="subcellular location">
    <subcellularLocation>
        <location evidence="3">Cytoplasm</location>
    </subcellularLocation>
    <subcellularLocation>
        <location evidence="2">Nucleus</location>
    </subcellularLocation>
</comment>
<dbReference type="HOGENOM" id="CLU_037162_11_1_1"/>
<dbReference type="PROSITE" id="PS51462">
    <property type="entry name" value="NUDIX"/>
    <property type="match status" value="1"/>
</dbReference>
<evidence type="ECO:0000256" key="16">
    <source>
        <dbReference type="ARBA" id="ARBA00026103"/>
    </source>
</evidence>
<evidence type="ECO:0000313" key="30">
    <source>
        <dbReference type="Proteomes" id="UP000008144"/>
    </source>
</evidence>
<evidence type="ECO:0000256" key="13">
    <source>
        <dbReference type="ARBA" id="ARBA00024459"/>
    </source>
</evidence>
<evidence type="ECO:0000259" key="28">
    <source>
        <dbReference type="PROSITE" id="PS51462"/>
    </source>
</evidence>
<evidence type="ECO:0000256" key="4">
    <source>
        <dbReference type="ARBA" id="ARBA00005582"/>
    </source>
</evidence>
<dbReference type="STRING" id="7719.ENSCINP00000030739"/>
<dbReference type="InParanoid" id="H2XM57"/>
<name>H2XM57_CIOIN</name>
<evidence type="ECO:0000256" key="19">
    <source>
        <dbReference type="ARBA" id="ARBA00030634"/>
    </source>
</evidence>
<reference evidence="30" key="1">
    <citation type="journal article" date="2002" name="Science">
        <title>The draft genome of Ciona intestinalis: insights into chordate and vertebrate origins.</title>
        <authorList>
            <person name="Dehal P."/>
            <person name="Satou Y."/>
            <person name="Campbell R.K."/>
            <person name="Chapman J."/>
            <person name="Degnan B."/>
            <person name="De Tomaso A."/>
            <person name="Davidson B."/>
            <person name="Di Gregorio A."/>
            <person name="Gelpke M."/>
            <person name="Goodstein D.M."/>
            <person name="Harafuji N."/>
            <person name="Hastings K.E."/>
            <person name="Ho I."/>
            <person name="Hotta K."/>
            <person name="Huang W."/>
            <person name="Kawashima T."/>
            <person name="Lemaire P."/>
            <person name="Martinez D."/>
            <person name="Meinertzhagen I.A."/>
            <person name="Necula S."/>
            <person name="Nonaka M."/>
            <person name="Putnam N."/>
            <person name="Rash S."/>
            <person name="Saiga H."/>
            <person name="Satake M."/>
            <person name="Terry A."/>
            <person name="Yamada L."/>
            <person name="Wang H.G."/>
            <person name="Awazu S."/>
            <person name="Azumi K."/>
            <person name="Boore J."/>
            <person name="Branno M."/>
            <person name="Chin-Bow S."/>
            <person name="DeSantis R."/>
            <person name="Doyle S."/>
            <person name="Francino P."/>
            <person name="Keys D.N."/>
            <person name="Haga S."/>
            <person name="Hayashi H."/>
            <person name="Hino K."/>
            <person name="Imai K.S."/>
            <person name="Inaba K."/>
            <person name="Kano S."/>
            <person name="Kobayashi K."/>
            <person name="Kobayashi M."/>
            <person name="Lee B.I."/>
            <person name="Makabe K.W."/>
            <person name="Manohar C."/>
            <person name="Matassi G."/>
            <person name="Medina M."/>
            <person name="Mochizuki Y."/>
            <person name="Mount S."/>
            <person name="Morishita T."/>
            <person name="Miura S."/>
            <person name="Nakayama A."/>
            <person name="Nishizaka S."/>
            <person name="Nomoto H."/>
            <person name="Ohta F."/>
            <person name="Oishi K."/>
            <person name="Rigoutsos I."/>
            <person name="Sano M."/>
            <person name="Sasaki A."/>
            <person name="Sasakura Y."/>
            <person name="Shoguchi E."/>
            <person name="Shin-i T."/>
            <person name="Spagnuolo A."/>
            <person name="Stainier D."/>
            <person name="Suzuki M.M."/>
            <person name="Tassy O."/>
            <person name="Takatori N."/>
            <person name="Tokuoka M."/>
            <person name="Yagi K."/>
            <person name="Yoshizaki F."/>
            <person name="Wada S."/>
            <person name="Zhang C."/>
            <person name="Hyatt P.D."/>
            <person name="Larimer F."/>
            <person name="Detter C."/>
            <person name="Doggett N."/>
            <person name="Glavina T."/>
            <person name="Hawkins T."/>
            <person name="Richardson P."/>
            <person name="Lucas S."/>
            <person name="Kohara Y."/>
            <person name="Levine M."/>
            <person name="Satoh N."/>
            <person name="Rokhsar D.S."/>
        </authorList>
    </citation>
    <scope>NUCLEOTIDE SEQUENCE [LARGE SCALE GENOMIC DNA]</scope>
</reference>